<sequence>MPFSYSVYFRIAAIKLAILYNGQWELDTAFLVKSHQSNELTHQLKWPGCRGWELY</sequence>
<evidence type="ECO:0000313" key="1">
    <source>
        <dbReference type="EMBL" id="JAH09017.1"/>
    </source>
</evidence>
<protein>
    <submittedName>
        <fullName evidence="1">Uncharacterized protein</fullName>
    </submittedName>
</protein>
<accession>A0A0E9PXK2</accession>
<reference evidence="1" key="2">
    <citation type="journal article" date="2015" name="Fish Shellfish Immunol.">
        <title>Early steps in the European eel (Anguilla anguilla)-Vibrio vulnificus interaction in the gills: Role of the RtxA13 toxin.</title>
        <authorList>
            <person name="Callol A."/>
            <person name="Pajuelo D."/>
            <person name="Ebbesson L."/>
            <person name="Teles M."/>
            <person name="MacKenzie S."/>
            <person name="Amaro C."/>
        </authorList>
    </citation>
    <scope>NUCLEOTIDE SEQUENCE</scope>
</reference>
<dbReference type="AlphaFoldDB" id="A0A0E9PXK2"/>
<reference evidence="1" key="1">
    <citation type="submission" date="2014-11" db="EMBL/GenBank/DDBJ databases">
        <authorList>
            <person name="Amaro Gonzalez C."/>
        </authorList>
    </citation>
    <scope>NUCLEOTIDE SEQUENCE</scope>
</reference>
<name>A0A0E9PXK2_ANGAN</name>
<proteinExistence type="predicted"/>
<dbReference type="EMBL" id="GBXM01099560">
    <property type="protein sequence ID" value="JAH09017.1"/>
    <property type="molecule type" value="Transcribed_RNA"/>
</dbReference>
<organism evidence="1">
    <name type="scientific">Anguilla anguilla</name>
    <name type="common">European freshwater eel</name>
    <name type="synonym">Muraena anguilla</name>
    <dbReference type="NCBI Taxonomy" id="7936"/>
    <lineage>
        <taxon>Eukaryota</taxon>
        <taxon>Metazoa</taxon>
        <taxon>Chordata</taxon>
        <taxon>Craniata</taxon>
        <taxon>Vertebrata</taxon>
        <taxon>Euteleostomi</taxon>
        <taxon>Actinopterygii</taxon>
        <taxon>Neopterygii</taxon>
        <taxon>Teleostei</taxon>
        <taxon>Anguilliformes</taxon>
        <taxon>Anguillidae</taxon>
        <taxon>Anguilla</taxon>
    </lineage>
</organism>